<protein>
    <recommendedName>
        <fullName evidence="1">Acyclic terpene utilisation N-terminal domain-containing protein</fullName>
    </recommendedName>
</protein>
<accession>A0A382GSN1</accession>
<dbReference type="PANTHER" id="PTHR47708">
    <property type="match status" value="1"/>
</dbReference>
<sequence>MKKSIRIGGASGFWGDSVVATPQLLNNNNLDFIVYDYLAEITMSIMARARAKDSKQGYAIDFVSSVLKLNLRQIADQKVKILSNAGGVNPESCAEAIREIINDQKLDLKVAVILGDDLMERKEEFQSIKEMYSNIEFPQKDKIASINAYLGAFPIAQALKEGADIVITGRSVDSAVTLAACIYSFGWSETDYNELASGSLAGHIIECGTQSTGGNFTDWELVSENLHHIGYPIVEIEDSGDFNCTKSQKTSGLVSFGTVAEQMLYEIGDPQSYILPDVICDFSQVKIKELEKNVVRVTGATGYPAPKQYKVCATYADGFRAGHLCSFVGIDAAKKAKTYGEAIFNRSRLIMRMLNIPDFDETSIEILGDNSQYSKNEGNSDNREVVLKFAAKHQDIRAVGIMLKESVGLGLATPPGLSGFVGGRPKPSPIVR</sequence>
<feature type="domain" description="Acyclic terpene utilisation N-terminal" evidence="1">
    <location>
        <begin position="5"/>
        <end position="431"/>
    </location>
</feature>
<evidence type="ECO:0000259" key="1">
    <source>
        <dbReference type="Pfam" id="PF07287"/>
    </source>
</evidence>
<name>A0A382GSN1_9ZZZZ</name>
<dbReference type="Pfam" id="PF07287">
    <property type="entry name" value="AtuA"/>
    <property type="match status" value="1"/>
</dbReference>
<proteinExistence type="predicted"/>
<dbReference type="PANTHER" id="PTHR47708:SF2">
    <property type="entry name" value="SI:CH73-132F6.5"/>
    <property type="match status" value="1"/>
</dbReference>
<reference evidence="2" key="1">
    <citation type="submission" date="2018-05" db="EMBL/GenBank/DDBJ databases">
        <authorList>
            <person name="Lanie J.A."/>
            <person name="Ng W.-L."/>
            <person name="Kazmierczak K.M."/>
            <person name="Andrzejewski T.M."/>
            <person name="Davidsen T.M."/>
            <person name="Wayne K.J."/>
            <person name="Tettelin H."/>
            <person name="Glass J.I."/>
            <person name="Rusch D."/>
            <person name="Podicherti R."/>
            <person name="Tsui H.-C.T."/>
            <person name="Winkler M.E."/>
        </authorList>
    </citation>
    <scope>NUCLEOTIDE SEQUENCE</scope>
</reference>
<dbReference type="InterPro" id="IPR010839">
    <property type="entry name" value="AtuA_N"/>
</dbReference>
<evidence type="ECO:0000313" key="2">
    <source>
        <dbReference type="EMBL" id="SVB77181.1"/>
    </source>
</evidence>
<dbReference type="AlphaFoldDB" id="A0A382GSN1"/>
<organism evidence="2">
    <name type="scientific">marine metagenome</name>
    <dbReference type="NCBI Taxonomy" id="408172"/>
    <lineage>
        <taxon>unclassified sequences</taxon>
        <taxon>metagenomes</taxon>
        <taxon>ecological metagenomes</taxon>
    </lineage>
</organism>
<dbReference type="EMBL" id="UINC01056765">
    <property type="protein sequence ID" value="SVB77181.1"/>
    <property type="molecule type" value="Genomic_DNA"/>
</dbReference>
<feature type="non-terminal residue" evidence="2">
    <location>
        <position position="432"/>
    </location>
</feature>
<gene>
    <name evidence="2" type="ORF">METZ01_LOCUS230035</name>
</gene>